<gene>
    <name evidence="1" type="ORF">ACFQE5_22030</name>
</gene>
<dbReference type="EMBL" id="JBHSQW010000044">
    <property type="protein sequence ID" value="MFC5996893.1"/>
    <property type="molecule type" value="Genomic_DNA"/>
</dbReference>
<dbReference type="Proteomes" id="UP001596302">
    <property type="component" value="Unassembled WGS sequence"/>
</dbReference>
<evidence type="ECO:0000313" key="2">
    <source>
        <dbReference type="Proteomes" id="UP001596302"/>
    </source>
</evidence>
<sequence length="174" mass="18517">MGLLKRVAAKLTGSDELPAGFGGRLEAQERVLAIAAVAGGGHVVATSYGVWLPGDAPRRVGWHLISKAVWRDGAIVLVEASEAGDMGGAVLLVDLPPRRLRLAEPGRVPQIVQERVTGSIRFRHHRDLPGGGAWFLQRKVPGQDGTVLQVRADPGTDPALVRRLAADVARQLPL</sequence>
<dbReference type="RefSeq" id="WP_379587754.1">
    <property type="nucleotide sequence ID" value="NZ_JBHSQW010000044.1"/>
</dbReference>
<name>A0ABW1J7N3_9PSEU</name>
<protein>
    <submittedName>
        <fullName evidence="1">Uncharacterized protein</fullName>
    </submittedName>
</protein>
<reference evidence="2" key="1">
    <citation type="journal article" date="2019" name="Int. J. Syst. Evol. Microbiol.">
        <title>The Global Catalogue of Microorganisms (GCM) 10K type strain sequencing project: providing services to taxonomists for standard genome sequencing and annotation.</title>
        <authorList>
            <consortium name="The Broad Institute Genomics Platform"/>
            <consortium name="The Broad Institute Genome Sequencing Center for Infectious Disease"/>
            <person name="Wu L."/>
            <person name="Ma J."/>
        </authorList>
    </citation>
    <scope>NUCLEOTIDE SEQUENCE [LARGE SCALE GENOMIC DNA]</scope>
    <source>
        <strain evidence="2">CCM 8391</strain>
    </source>
</reference>
<comment type="caution">
    <text evidence="1">The sequence shown here is derived from an EMBL/GenBank/DDBJ whole genome shotgun (WGS) entry which is preliminary data.</text>
</comment>
<accession>A0ABW1J7N3</accession>
<evidence type="ECO:0000313" key="1">
    <source>
        <dbReference type="EMBL" id="MFC5996893.1"/>
    </source>
</evidence>
<keyword evidence="2" id="KW-1185">Reference proteome</keyword>
<organism evidence="1 2">
    <name type="scientific">Pseudonocardia hispaniensis</name>
    <dbReference type="NCBI Taxonomy" id="904933"/>
    <lineage>
        <taxon>Bacteria</taxon>
        <taxon>Bacillati</taxon>
        <taxon>Actinomycetota</taxon>
        <taxon>Actinomycetes</taxon>
        <taxon>Pseudonocardiales</taxon>
        <taxon>Pseudonocardiaceae</taxon>
        <taxon>Pseudonocardia</taxon>
    </lineage>
</organism>
<proteinExistence type="predicted"/>